<dbReference type="SUPFAM" id="SSF56935">
    <property type="entry name" value="Porins"/>
    <property type="match status" value="1"/>
</dbReference>
<dbReference type="EMBL" id="DRMH01000048">
    <property type="protein sequence ID" value="HFC97608.1"/>
    <property type="molecule type" value="Genomic_DNA"/>
</dbReference>
<comment type="caution">
    <text evidence="2">The sequence shown here is derived from an EMBL/GenBank/DDBJ whole genome shotgun (WGS) entry which is preliminary data.</text>
</comment>
<organism evidence="2">
    <name type="scientific">Thermosulfurimonas dismutans</name>
    <dbReference type="NCBI Taxonomy" id="999894"/>
    <lineage>
        <taxon>Bacteria</taxon>
        <taxon>Pseudomonadati</taxon>
        <taxon>Thermodesulfobacteriota</taxon>
        <taxon>Thermodesulfobacteria</taxon>
        <taxon>Thermodesulfobacteriales</taxon>
        <taxon>Thermodesulfobacteriaceae</taxon>
        <taxon>Thermosulfurimonas</taxon>
    </lineage>
</organism>
<sequence length="321" mass="35769">MRKVGIFCLLFLLIASGVSRAQEKPSPRSTPLEETLLQEKGGVLVPRGVLVVEPSVQYSHTSRAFIAISGFTILQAIVLGEIKTEDVKKDVFTGSLNFRYGLSQGLQVDLSVPYLYRHDRYAFKEDSTTQEKRVDDSAFGDITFGASYQILYEKGSRPDLVLNFKVKSRTGKDPYGLKYDAQGRPKELPTGNGHWGVSLGLSWVKRSDPGVLFGSVAYFYNFKRTIGGRDYKPGDSVEFTIGVAYALNEKLSLNTYLTERVYSRTEVDGEKQPDTDYNVGILYFGSSYVLSSRTSLNFSVGVGLTDDAPDFSIEIRLPFKF</sequence>
<dbReference type="Pfam" id="PF13557">
    <property type="entry name" value="Phenol_MetA_deg"/>
    <property type="match status" value="1"/>
</dbReference>
<dbReference type="AlphaFoldDB" id="A0A7C3CXM9"/>
<gene>
    <name evidence="2" type="ORF">ENJ40_03995</name>
</gene>
<name>A0A7C3CXM9_9BACT</name>
<accession>A0A7C3CXM9</accession>
<feature type="signal peptide" evidence="1">
    <location>
        <begin position="1"/>
        <end position="21"/>
    </location>
</feature>
<protein>
    <submittedName>
        <fullName evidence="2">Transporter</fullName>
    </submittedName>
</protein>
<feature type="chain" id="PRO_5028393825" evidence="1">
    <location>
        <begin position="22"/>
        <end position="321"/>
    </location>
</feature>
<reference evidence="2" key="1">
    <citation type="journal article" date="2020" name="mSystems">
        <title>Genome- and Community-Level Interaction Insights into Carbon Utilization and Element Cycling Functions of Hydrothermarchaeota in Hydrothermal Sediment.</title>
        <authorList>
            <person name="Zhou Z."/>
            <person name="Liu Y."/>
            <person name="Xu W."/>
            <person name="Pan J."/>
            <person name="Luo Z.H."/>
            <person name="Li M."/>
        </authorList>
    </citation>
    <scope>NUCLEOTIDE SEQUENCE [LARGE SCALE GENOMIC DNA]</scope>
    <source>
        <strain evidence="2">HyVt-483</strain>
    </source>
</reference>
<proteinExistence type="predicted"/>
<keyword evidence="1" id="KW-0732">Signal</keyword>
<dbReference type="Proteomes" id="UP000886043">
    <property type="component" value="Unassembled WGS sequence"/>
</dbReference>
<dbReference type="InterPro" id="IPR025737">
    <property type="entry name" value="FApF"/>
</dbReference>
<evidence type="ECO:0000313" key="2">
    <source>
        <dbReference type="EMBL" id="HFC97608.1"/>
    </source>
</evidence>
<evidence type="ECO:0000256" key="1">
    <source>
        <dbReference type="SAM" id="SignalP"/>
    </source>
</evidence>